<evidence type="ECO:0000313" key="2">
    <source>
        <dbReference type="Proteomes" id="UP001519460"/>
    </source>
</evidence>
<keyword evidence="2" id="KW-1185">Reference proteome</keyword>
<protein>
    <submittedName>
        <fullName evidence="1">Uncharacterized protein</fullName>
    </submittedName>
</protein>
<feature type="non-terminal residue" evidence="1">
    <location>
        <position position="1"/>
    </location>
</feature>
<dbReference type="EMBL" id="JACVVK020000520">
    <property type="protein sequence ID" value="KAK7468177.1"/>
    <property type="molecule type" value="Genomic_DNA"/>
</dbReference>
<accession>A0ABD0JB18</accession>
<gene>
    <name evidence="1" type="ORF">BaRGS_00036590</name>
</gene>
<sequence>TLLVKDMRKTQPTIHRALHARAAPLLLGQDGLMYRKTVVAGTGVEFPDE</sequence>
<evidence type="ECO:0000313" key="1">
    <source>
        <dbReference type="EMBL" id="KAK7468177.1"/>
    </source>
</evidence>
<proteinExistence type="predicted"/>
<name>A0ABD0JB18_9CAEN</name>
<dbReference type="Proteomes" id="UP001519460">
    <property type="component" value="Unassembled WGS sequence"/>
</dbReference>
<reference evidence="1 2" key="1">
    <citation type="journal article" date="2023" name="Sci. Data">
        <title>Genome assembly of the Korean intertidal mud-creeper Batillaria attramentaria.</title>
        <authorList>
            <person name="Patra A.K."/>
            <person name="Ho P.T."/>
            <person name="Jun S."/>
            <person name="Lee S.J."/>
            <person name="Kim Y."/>
            <person name="Won Y.J."/>
        </authorList>
    </citation>
    <scope>NUCLEOTIDE SEQUENCE [LARGE SCALE GENOMIC DNA]</scope>
    <source>
        <strain evidence="1">Wonlab-2016</strain>
    </source>
</reference>
<dbReference type="AlphaFoldDB" id="A0ABD0JB18"/>
<comment type="caution">
    <text evidence="1">The sequence shown here is derived from an EMBL/GenBank/DDBJ whole genome shotgun (WGS) entry which is preliminary data.</text>
</comment>
<organism evidence="1 2">
    <name type="scientific">Batillaria attramentaria</name>
    <dbReference type="NCBI Taxonomy" id="370345"/>
    <lineage>
        <taxon>Eukaryota</taxon>
        <taxon>Metazoa</taxon>
        <taxon>Spiralia</taxon>
        <taxon>Lophotrochozoa</taxon>
        <taxon>Mollusca</taxon>
        <taxon>Gastropoda</taxon>
        <taxon>Caenogastropoda</taxon>
        <taxon>Sorbeoconcha</taxon>
        <taxon>Cerithioidea</taxon>
        <taxon>Batillariidae</taxon>
        <taxon>Batillaria</taxon>
    </lineage>
</organism>